<dbReference type="RefSeq" id="WP_330928793.1">
    <property type="nucleotide sequence ID" value="NZ_CP119075.1"/>
</dbReference>
<gene>
    <name evidence="3" type="ORF">PXH66_12625</name>
</gene>
<dbReference type="PANTHER" id="PTHR43818">
    <property type="entry name" value="BCDNA.GH03377"/>
    <property type="match status" value="1"/>
</dbReference>
<dbReference type="EMBL" id="CP119075">
    <property type="protein sequence ID" value="WED63175.1"/>
    <property type="molecule type" value="Genomic_DNA"/>
</dbReference>
<protein>
    <submittedName>
        <fullName evidence="3">Gfo/Idh/MocA family oxidoreductase</fullName>
    </submittedName>
</protein>
<dbReference type="KEGG" id="slom:PXH66_12625"/>
<dbReference type="SUPFAM" id="SSF51735">
    <property type="entry name" value="NAD(P)-binding Rossmann-fold domains"/>
    <property type="match status" value="1"/>
</dbReference>
<evidence type="ECO:0000313" key="3">
    <source>
        <dbReference type="EMBL" id="WED63175.1"/>
    </source>
</evidence>
<dbReference type="Gene3D" id="3.40.50.720">
    <property type="entry name" value="NAD(P)-binding Rossmann-like Domain"/>
    <property type="match status" value="1"/>
</dbReference>
<dbReference type="Proteomes" id="UP001218638">
    <property type="component" value="Chromosome"/>
</dbReference>
<keyword evidence="4" id="KW-1185">Reference proteome</keyword>
<organism evidence="3 4">
    <name type="scientific">Synoicihabitans lomoniglobus</name>
    <dbReference type="NCBI Taxonomy" id="2909285"/>
    <lineage>
        <taxon>Bacteria</taxon>
        <taxon>Pseudomonadati</taxon>
        <taxon>Verrucomicrobiota</taxon>
        <taxon>Opitutia</taxon>
        <taxon>Opitutales</taxon>
        <taxon>Opitutaceae</taxon>
        <taxon>Synoicihabitans</taxon>
    </lineage>
</organism>
<evidence type="ECO:0000259" key="2">
    <source>
        <dbReference type="Pfam" id="PF19051"/>
    </source>
</evidence>
<dbReference type="InterPro" id="IPR050463">
    <property type="entry name" value="Gfo/Idh/MocA_oxidrdct_glycsds"/>
</dbReference>
<feature type="domain" description="Gfo/Idh/MocA-like oxidoreductase bacterial type C-terminal" evidence="2">
    <location>
        <begin position="212"/>
        <end position="277"/>
    </location>
</feature>
<dbReference type="Pfam" id="PF19051">
    <property type="entry name" value="GFO_IDH_MocA_C2"/>
    <property type="match status" value="1"/>
</dbReference>
<feature type="domain" description="Gfo/Idh/MocA-like oxidoreductase N-terminal" evidence="1">
    <location>
        <begin position="45"/>
        <end position="162"/>
    </location>
</feature>
<dbReference type="InterPro" id="IPR043906">
    <property type="entry name" value="Gfo/Idh/MocA_OxRdtase_bact_C"/>
</dbReference>
<reference evidence="3" key="1">
    <citation type="submission" date="2023-03" db="EMBL/GenBank/DDBJ databases">
        <title>Lomoglobus Profundus gen. nov., sp. nov., a novel member of the phylum Verrucomicrobia, isolated from deep-marine sediment of South China Sea.</title>
        <authorList>
            <person name="Ahmad T."/>
            <person name="Ishaq S.E."/>
            <person name="Wang F."/>
        </authorList>
    </citation>
    <scope>NUCLEOTIDE SEQUENCE</scope>
    <source>
        <strain evidence="3">LMO-M01</strain>
    </source>
</reference>
<sequence length="454" mass="49811">MQHDPSNLFTRRSFLQKTTLASAASLAFPAILRSQSGGASPNEKLNIAIVGAGGRGRNAVQALTNENFVAFCDVDDARAAASYEEYPDVPTFRDYREMFATLGDKIDGVVISTPDHMHFPIAMTAIALGKHVYVEKPLTHTVEEARLIAAAARKHGVITQMGNQGHSNEGTRLLKEWIAAGVLGEVKEVHSWTNRPIWPQGLPMPDHSKAIPVVPDTLDWDLWQGVAPERAYDPTYVPFAWRGWWDYGCGAFGDMACHIMDAAYWGLELTAPTAVEAFSAKNSEVSCPVSSVVKFDFAARGSMPGVKWTWYDGGLTPTLPPEWELGRQLPRDGSGSMVIGSECSVLTNTYNASVRVFPETRMREIAPNLPPKTLPRVATSNHHEAWAIAIRAGQQPAANFDYAGPFSETVLLGNVAIRAGRRIEWDAKNMKIPNLPSAEKYLTKDYRPGFMPSA</sequence>
<name>A0AAE9ZUS2_9BACT</name>
<dbReference type="Pfam" id="PF01408">
    <property type="entry name" value="GFO_IDH_MocA"/>
    <property type="match status" value="1"/>
</dbReference>
<dbReference type="InterPro" id="IPR036291">
    <property type="entry name" value="NAD(P)-bd_dom_sf"/>
</dbReference>
<dbReference type="PANTHER" id="PTHR43818:SF10">
    <property type="entry name" value="NADH-DEPENDENT DEHYDROGENASE-RELATED"/>
    <property type="match status" value="1"/>
</dbReference>
<proteinExistence type="predicted"/>
<evidence type="ECO:0000313" key="4">
    <source>
        <dbReference type="Proteomes" id="UP001218638"/>
    </source>
</evidence>
<accession>A0AAE9ZUS2</accession>
<dbReference type="AlphaFoldDB" id="A0AAE9ZUS2"/>
<dbReference type="GO" id="GO:0000166">
    <property type="term" value="F:nucleotide binding"/>
    <property type="evidence" value="ECO:0007669"/>
    <property type="project" value="InterPro"/>
</dbReference>
<dbReference type="SUPFAM" id="SSF55347">
    <property type="entry name" value="Glyceraldehyde-3-phosphate dehydrogenase-like, C-terminal domain"/>
    <property type="match status" value="1"/>
</dbReference>
<dbReference type="InterPro" id="IPR000683">
    <property type="entry name" value="Gfo/Idh/MocA-like_OxRdtase_N"/>
</dbReference>
<dbReference type="Gene3D" id="3.30.360.10">
    <property type="entry name" value="Dihydrodipicolinate Reductase, domain 2"/>
    <property type="match status" value="1"/>
</dbReference>
<evidence type="ECO:0000259" key="1">
    <source>
        <dbReference type="Pfam" id="PF01408"/>
    </source>
</evidence>
<dbReference type="InterPro" id="IPR006311">
    <property type="entry name" value="TAT_signal"/>
</dbReference>
<dbReference type="PROSITE" id="PS51318">
    <property type="entry name" value="TAT"/>
    <property type="match status" value="1"/>
</dbReference>